<dbReference type="EMBL" id="JACATZ010000003">
    <property type="protein sequence ID" value="NWJ47655.1"/>
    <property type="molecule type" value="Genomic_DNA"/>
</dbReference>
<evidence type="ECO:0000259" key="2">
    <source>
        <dbReference type="Pfam" id="PF13369"/>
    </source>
</evidence>
<dbReference type="PANTHER" id="PTHR31350">
    <property type="entry name" value="SI:DKEY-261L7.2"/>
    <property type="match status" value="1"/>
</dbReference>
<dbReference type="AlphaFoldDB" id="A0A8T7M6C1"/>
<dbReference type="EMBL" id="CP128400">
    <property type="protein sequence ID" value="WJW69561.1"/>
    <property type="molecule type" value="Genomic_DNA"/>
</dbReference>
<evidence type="ECO:0000256" key="1">
    <source>
        <dbReference type="ARBA" id="ARBA00007100"/>
    </source>
</evidence>
<dbReference type="RefSeq" id="WP_341471442.1">
    <property type="nucleotide sequence ID" value="NZ_CP128400.1"/>
</dbReference>
<dbReference type="InterPro" id="IPR032698">
    <property type="entry name" value="SirB1_N"/>
</dbReference>
<accession>A0A8T7M6C1</accession>
<comment type="similarity">
    <text evidence="1">Belongs to the UPF0162 family.</text>
</comment>
<dbReference type="Pfam" id="PF13371">
    <property type="entry name" value="TPR_9"/>
    <property type="match status" value="1"/>
</dbReference>
<evidence type="ECO:0000313" key="3">
    <source>
        <dbReference type="EMBL" id="NWJ47655.1"/>
    </source>
</evidence>
<protein>
    <submittedName>
        <fullName evidence="3">Tetratricopeptide repeat protein</fullName>
    </submittedName>
    <submittedName>
        <fullName evidence="4">Transglutaminase-like domain-containing protein</fullName>
    </submittedName>
</protein>
<evidence type="ECO:0000313" key="6">
    <source>
        <dbReference type="Proteomes" id="UP001431572"/>
    </source>
</evidence>
<organism evidence="3 5">
    <name type="scientific">Candidatus Chlorohelix allophototropha</name>
    <dbReference type="NCBI Taxonomy" id="3003348"/>
    <lineage>
        <taxon>Bacteria</taxon>
        <taxon>Bacillati</taxon>
        <taxon>Chloroflexota</taxon>
        <taxon>Chloroflexia</taxon>
        <taxon>Candidatus Chloroheliales</taxon>
        <taxon>Candidatus Chloroheliaceae</taxon>
        <taxon>Candidatus Chlorohelix</taxon>
    </lineage>
</organism>
<keyword evidence="6" id="KW-1185">Reference proteome</keyword>
<reference evidence="3 5" key="1">
    <citation type="submission" date="2020-06" db="EMBL/GenBank/DDBJ databases">
        <title>Anoxygenic phototrophic Chloroflexota member uses a Type I reaction center.</title>
        <authorList>
            <person name="Tsuji J.M."/>
            <person name="Shaw N.A."/>
            <person name="Nagashima S."/>
            <person name="Venkiteswaran J."/>
            <person name="Schiff S.L."/>
            <person name="Hanada S."/>
            <person name="Tank M."/>
            <person name="Neufeld J.D."/>
        </authorList>
    </citation>
    <scope>NUCLEOTIDE SEQUENCE [LARGE SCALE GENOMIC DNA]</scope>
    <source>
        <strain evidence="3">L227-S17</strain>
    </source>
</reference>
<evidence type="ECO:0000313" key="4">
    <source>
        <dbReference type="EMBL" id="WJW69561.1"/>
    </source>
</evidence>
<feature type="domain" description="Protein SirB1 N-terminal" evidence="2">
    <location>
        <begin position="61"/>
        <end position="230"/>
    </location>
</feature>
<evidence type="ECO:0000313" key="5">
    <source>
        <dbReference type="Proteomes" id="UP000521676"/>
    </source>
</evidence>
<dbReference type="Proteomes" id="UP001431572">
    <property type="component" value="Chromosome 2"/>
</dbReference>
<dbReference type="Pfam" id="PF13369">
    <property type="entry name" value="Transglut_core2"/>
    <property type="match status" value="1"/>
</dbReference>
<dbReference type="SUPFAM" id="SSF48452">
    <property type="entry name" value="TPR-like"/>
    <property type="match status" value="1"/>
</dbReference>
<gene>
    <name evidence="3" type="ORF">HXX08_17515</name>
    <name evidence="4" type="ORF">OZ401_003185</name>
</gene>
<proteinExistence type="inferred from homology"/>
<reference evidence="4" key="2">
    <citation type="journal article" date="2024" name="Nature">
        <title>Anoxygenic phototroph of the Chloroflexota uses a type I reaction centre.</title>
        <authorList>
            <person name="Tsuji J.M."/>
            <person name="Shaw N.A."/>
            <person name="Nagashima S."/>
            <person name="Venkiteswaran J.J."/>
            <person name="Schiff S.L."/>
            <person name="Watanabe T."/>
            <person name="Fukui M."/>
            <person name="Hanada S."/>
            <person name="Tank M."/>
            <person name="Neufeld J.D."/>
        </authorList>
    </citation>
    <scope>NUCLEOTIDE SEQUENCE</scope>
    <source>
        <strain evidence="4">L227-S17</strain>
    </source>
</reference>
<sequence length="314" mass="35977">MRYTIESSIFDYEAEKIHPVPGSPLARFAEHVSRTDEEIDLIEATMIIASSEYPGLNIGYYLQRLEIMGNDIRLLLAGENDPYKCIQFINSYLFQTLGFKGNQTDYNDPRNSYLNDVLERRIGIPITLSLIYIEVGRQAGLPFEGIGLPGHFIVRYRQHAQHTTGRWEHGAESGANQQEDILLDPFNEGSILTLEDCVRLVGEIFGNPVPLVQSFLNPVSNRAFLSRMLNNLKSSYINFEDFERALAIEEFLTVLNPEDWEEIRDRGAIKNRMEHRWQAILDYQKYLRHAPDARDAVLINSQITGILKDIAINN</sequence>
<name>A0A8T7M6C1_9CHLR</name>
<dbReference type="Proteomes" id="UP000521676">
    <property type="component" value="Unassembled WGS sequence"/>
</dbReference>
<dbReference type="PANTHER" id="PTHR31350:SF21">
    <property type="entry name" value="F-BOX ONLY PROTEIN 21"/>
    <property type="match status" value="1"/>
</dbReference>
<dbReference type="InterPro" id="IPR011990">
    <property type="entry name" value="TPR-like_helical_dom_sf"/>
</dbReference>